<reference evidence="1 2" key="1">
    <citation type="submission" date="2018-10" db="EMBL/GenBank/DDBJ databases">
        <title>A high-quality apple genome assembly.</title>
        <authorList>
            <person name="Hu J."/>
        </authorList>
    </citation>
    <scope>NUCLEOTIDE SEQUENCE [LARGE SCALE GENOMIC DNA]</scope>
    <source>
        <strain evidence="2">cv. HFTH1</strain>
        <tissue evidence="1">Young leaf</tissue>
    </source>
</reference>
<feature type="non-terminal residue" evidence="1">
    <location>
        <position position="1"/>
    </location>
</feature>
<evidence type="ECO:0000313" key="2">
    <source>
        <dbReference type="Proteomes" id="UP000290289"/>
    </source>
</evidence>
<sequence length="198" mass="22767">LNYSNCNTYKKLFQSYYPIKLVFVTSWPRLRHSMILSALGPNHALTVLFLGTHASRTYQWTTHPGNALASFSLNFGVPTKPEASELPKDLVLKEARHPRRHTSGQGLTLIPNCHISALTVLFLRTHMRTFQWVIHHRIALARTCLTLEFRWNPKPVSSQKASCYMEVGIGSKLKECVDVPPYRCVCNLFMFWIPHFIK</sequence>
<gene>
    <name evidence="1" type="ORF">DVH24_010967</name>
</gene>
<dbReference type="EMBL" id="RDQH01000331">
    <property type="protein sequence ID" value="RXH98642.1"/>
    <property type="molecule type" value="Genomic_DNA"/>
</dbReference>
<comment type="caution">
    <text evidence="1">The sequence shown here is derived from an EMBL/GenBank/DDBJ whole genome shotgun (WGS) entry which is preliminary data.</text>
</comment>
<protein>
    <submittedName>
        <fullName evidence="1">Uncharacterized protein</fullName>
    </submittedName>
</protein>
<dbReference type="Proteomes" id="UP000290289">
    <property type="component" value="Chromosome 5"/>
</dbReference>
<dbReference type="AlphaFoldDB" id="A0A498JYT7"/>
<keyword evidence="2" id="KW-1185">Reference proteome</keyword>
<proteinExistence type="predicted"/>
<organism evidence="1 2">
    <name type="scientific">Malus domestica</name>
    <name type="common">Apple</name>
    <name type="synonym">Pyrus malus</name>
    <dbReference type="NCBI Taxonomy" id="3750"/>
    <lineage>
        <taxon>Eukaryota</taxon>
        <taxon>Viridiplantae</taxon>
        <taxon>Streptophyta</taxon>
        <taxon>Embryophyta</taxon>
        <taxon>Tracheophyta</taxon>
        <taxon>Spermatophyta</taxon>
        <taxon>Magnoliopsida</taxon>
        <taxon>eudicotyledons</taxon>
        <taxon>Gunneridae</taxon>
        <taxon>Pentapetalae</taxon>
        <taxon>rosids</taxon>
        <taxon>fabids</taxon>
        <taxon>Rosales</taxon>
        <taxon>Rosaceae</taxon>
        <taxon>Amygdaloideae</taxon>
        <taxon>Maleae</taxon>
        <taxon>Malus</taxon>
    </lineage>
</organism>
<name>A0A498JYT7_MALDO</name>
<accession>A0A498JYT7</accession>
<evidence type="ECO:0000313" key="1">
    <source>
        <dbReference type="EMBL" id="RXH98642.1"/>
    </source>
</evidence>